<protein>
    <submittedName>
        <fullName evidence="1">Uncharacterized protein</fullName>
    </submittedName>
</protein>
<dbReference type="OrthoDB" id="8910569at2"/>
<name>A0A240UJE8_9BURK</name>
<dbReference type="Proteomes" id="UP000194440">
    <property type="component" value="Plasmid pACP4.4"/>
</dbReference>
<accession>A0A240UJE8</accession>
<sequence>MASSFTRDELFDLEYAVKNLIDDKKDYCPNEEGTAEAVARLEDLQAKIQGMLRESAPQT</sequence>
<evidence type="ECO:0000313" key="1">
    <source>
        <dbReference type="EMBL" id="ART61624.1"/>
    </source>
</evidence>
<proteinExistence type="predicted"/>
<evidence type="ECO:0000313" key="2">
    <source>
        <dbReference type="Proteomes" id="UP000194440"/>
    </source>
</evidence>
<dbReference type="GeneID" id="98407130"/>
<geneLocation type="plasmid" evidence="1 2">
    <name>pACP4.4</name>
</geneLocation>
<reference evidence="1" key="1">
    <citation type="submission" date="2017-05" db="EMBL/GenBank/DDBJ databases">
        <title>Polyphasic characterization of four soil-derived phenanthrene-degrading Acidovorax strains and proposal of Acidovorax phenanthrenivorans sp. nov.</title>
        <authorList>
            <person name="Singleton D."/>
            <person name="Lee J."/>
            <person name="Dickey A.N."/>
            <person name="Stroud A."/>
            <person name="Scholl E.H."/>
            <person name="Wright F.A."/>
            <person name="Aitken M.D."/>
        </authorList>
    </citation>
    <scope>NUCLEOTIDE SEQUENCE</scope>
    <source>
        <strain evidence="1">P4</strain>
        <plasmid evidence="1">pACP4.4</plasmid>
    </source>
</reference>
<dbReference type="KEGG" id="acip:CBP36_21960"/>
<keyword evidence="1" id="KW-0614">Plasmid</keyword>
<gene>
    <name evidence="1" type="ORF">CBP36_21960</name>
</gene>
<organism evidence="1 2">
    <name type="scientific">Acidovorax carolinensis</name>
    <dbReference type="NCBI Taxonomy" id="553814"/>
    <lineage>
        <taxon>Bacteria</taxon>
        <taxon>Pseudomonadati</taxon>
        <taxon>Pseudomonadota</taxon>
        <taxon>Betaproteobacteria</taxon>
        <taxon>Burkholderiales</taxon>
        <taxon>Comamonadaceae</taxon>
        <taxon>Acidovorax</taxon>
    </lineage>
</organism>
<keyword evidence="2" id="KW-1185">Reference proteome</keyword>
<dbReference type="AlphaFoldDB" id="A0A240UJE8"/>
<dbReference type="RefSeq" id="WP_009242152.1">
    <property type="nucleotide sequence ID" value="NZ_CP021365.1"/>
</dbReference>
<dbReference type="EMBL" id="CP021370">
    <property type="protein sequence ID" value="ART61624.1"/>
    <property type="molecule type" value="Genomic_DNA"/>
</dbReference>